<reference evidence="3 4" key="1">
    <citation type="journal article" date="2018" name="BMC Genomics">
        <title>The genome of Naegleria lovaniensis, the basis for a comparative approach to unravel pathogenicity factors of the human pathogenic amoeba N. fowleri.</title>
        <authorList>
            <person name="Liechti N."/>
            <person name="Schurch N."/>
            <person name="Bruggmann R."/>
            <person name="Wittwer M."/>
        </authorList>
    </citation>
    <scope>NUCLEOTIDE SEQUENCE [LARGE SCALE GENOMIC DNA]</scope>
    <source>
        <strain evidence="3 4">ATCC 30569</strain>
    </source>
</reference>
<name>A0AA88H526_NAELO</name>
<feature type="domain" description="LysM" evidence="2">
    <location>
        <begin position="147"/>
        <end position="185"/>
    </location>
</feature>
<dbReference type="AlphaFoldDB" id="A0AA88H526"/>
<evidence type="ECO:0000313" key="3">
    <source>
        <dbReference type="EMBL" id="KAG2393679.1"/>
    </source>
</evidence>
<dbReference type="InterPro" id="IPR045030">
    <property type="entry name" value="LYSM1-4"/>
</dbReference>
<evidence type="ECO:0000259" key="2">
    <source>
        <dbReference type="Pfam" id="PF01476"/>
    </source>
</evidence>
<dbReference type="EMBL" id="PYSW02000002">
    <property type="protein sequence ID" value="KAG2393679.1"/>
    <property type="molecule type" value="Genomic_DNA"/>
</dbReference>
<feature type="compositionally biased region" description="Low complexity" evidence="1">
    <location>
        <begin position="266"/>
        <end position="279"/>
    </location>
</feature>
<keyword evidence="4" id="KW-1185">Reference proteome</keyword>
<dbReference type="Proteomes" id="UP000816034">
    <property type="component" value="Unassembled WGS sequence"/>
</dbReference>
<organism evidence="3 4">
    <name type="scientific">Naegleria lovaniensis</name>
    <name type="common">Amoeba</name>
    <dbReference type="NCBI Taxonomy" id="51637"/>
    <lineage>
        <taxon>Eukaryota</taxon>
        <taxon>Discoba</taxon>
        <taxon>Heterolobosea</taxon>
        <taxon>Tetramitia</taxon>
        <taxon>Eutetramitia</taxon>
        <taxon>Vahlkampfiidae</taxon>
        <taxon>Naegleria</taxon>
    </lineage>
</organism>
<evidence type="ECO:0000313" key="4">
    <source>
        <dbReference type="Proteomes" id="UP000816034"/>
    </source>
</evidence>
<feature type="region of interest" description="Disordered" evidence="1">
    <location>
        <begin position="1"/>
        <end position="23"/>
    </location>
</feature>
<dbReference type="PANTHER" id="PTHR20932">
    <property type="entry name" value="LYSM AND PUTATIVE PEPTIDOGLYCAN-BINDING DOMAIN-CONTAINING PROTEIN"/>
    <property type="match status" value="1"/>
</dbReference>
<dbReference type="InterPro" id="IPR018392">
    <property type="entry name" value="LysM"/>
</dbReference>
<dbReference type="Pfam" id="PF01476">
    <property type="entry name" value="LysM"/>
    <property type="match status" value="1"/>
</dbReference>
<protein>
    <recommendedName>
        <fullName evidence="2">LysM domain-containing protein</fullName>
    </recommendedName>
</protein>
<gene>
    <name evidence="3" type="ORF">C9374_007210</name>
</gene>
<proteinExistence type="predicted"/>
<dbReference type="GeneID" id="68099664"/>
<dbReference type="RefSeq" id="XP_044555573.1">
    <property type="nucleotide sequence ID" value="XM_044697157.1"/>
</dbReference>
<comment type="caution">
    <text evidence="3">The sequence shown here is derived from an EMBL/GenBank/DDBJ whole genome shotgun (WGS) entry which is preliminary data.</text>
</comment>
<accession>A0AA88H526</accession>
<dbReference type="CDD" id="cd00118">
    <property type="entry name" value="LysM"/>
    <property type="match status" value="1"/>
</dbReference>
<sequence length="311" mass="36072">MHIQQQSTRPETKQDPEGPTAVVGGNMYPVVNENALLNSFNQQQQPPIMMNPYYYYNNQPTHITPMPSSSSYVYQTNPYVKASAPIMFDPYHQYYMVPNPYHQHMNQFPSNASTTTCTTTLIENPNVPKKNEEEKPYFVHTLNKHTDTLTKLALRFNCTEEDIKMLNNLLCDDLDLYEHDTILIPKREVQFIKENYDLEETKRATERQRSLMVSNFAKLHKVSIDEARTYLEMHDWKSKEAREELLKDQAWEKQTMGKVLSPSHFASSTSSTRATTTSSQRGHSTNSTTTRRAPPRNSNYANYSYEMADMK</sequence>
<evidence type="ECO:0000256" key="1">
    <source>
        <dbReference type="SAM" id="MobiDB-lite"/>
    </source>
</evidence>
<dbReference type="Gene3D" id="3.10.350.10">
    <property type="entry name" value="LysM domain"/>
    <property type="match status" value="1"/>
</dbReference>
<dbReference type="InterPro" id="IPR036779">
    <property type="entry name" value="LysM_dom_sf"/>
</dbReference>
<dbReference type="PANTHER" id="PTHR20932:SF8">
    <property type="entry name" value="LD22649P"/>
    <property type="match status" value="1"/>
</dbReference>
<feature type="region of interest" description="Disordered" evidence="1">
    <location>
        <begin position="261"/>
        <end position="311"/>
    </location>
</feature>
<feature type="compositionally biased region" description="Polar residues" evidence="1">
    <location>
        <begin position="280"/>
        <end position="302"/>
    </location>
</feature>